<evidence type="ECO:0000256" key="1">
    <source>
        <dbReference type="SAM" id="Phobius"/>
    </source>
</evidence>
<dbReference type="RefSeq" id="WP_183965810.1">
    <property type="nucleotide sequence ID" value="NZ_BAABEW010000001.1"/>
</dbReference>
<dbReference type="EMBL" id="JACHGB010000003">
    <property type="protein sequence ID" value="MBB5271436.1"/>
    <property type="molecule type" value="Genomic_DNA"/>
</dbReference>
<protein>
    <submittedName>
        <fullName evidence="2">Putative membrane protein SirB2</fullName>
    </submittedName>
</protein>
<keyword evidence="1" id="KW-1133">Transmembrane helix</keyword>
<dbReference type="Proteomes" id="UP000532440">
    <property type="component" value="Unassembled WGS sequence"/>
</dbReference>
<keyword evidence="1" id="KW-0472">Membrane</keyword>
<comment type="caution">
    <text evidence="2">The sequence shown here is derived from an EMBL/GenBank/DDBJ whole genome shotgun (WGS) entry which is preliminary data.</text>
</comment>
<feature type="transmembrane region" description="Helical" evidence="1">
    <location>
        <begin position="43"/>
        <end position="63"/>
    </location>
</feature>
<gene>
    <name evidence="2" type="ORF">HNQ70_001446</name>
</gene>
<dbReference type="AlphaFoldDB" id="A0A7W8M7X1"/>
<dbReference type="PIRSF" id="PIRSF005610">
    <property type="entry name" value="SirB"/>
    <property type="match status" value="1"/>
</dbReference>
<feature type="transmembrane region" description="Helical" evidence="1">
    <location>
        <begin position="69"/>
        <end position="88"/>
    </location>
</feature>
<keyword evidence="1" id="KW-0812">Transmembrane</keyword>
<dbReference type="GO" id="GO:0005886">
    <property type="term" value="C:plasma membrane"/>
    <property type="evidence" value="ECO:0007669"/>
    <property type="project" value="TreeGrafter"/>
</dbReference>
<dbReference type="Pfam" id="PF04247">
    <property type="entry name" value="SirB"/>
    <property type="match status" value="1"/>
</dbReference>
<organism evidence="2 3">
    <name type="scientific">Quisquiliibacterium transsilvanicum</name>
    <dbReference type="NCBI Taxonomy" id="1549638"/>
    <lineage>
        <taxon>Bacteria</taxon>
        <taxon>Pseudomonadati</taxon>
        <taxon>Pseudomonadota</taxon>
        <taxon>Betaproteobacteria</taxon>
        <taxon>Burkholderiales</taxon>
        <taxon>Burkholderiaceae</taxon>
        <taxon>Quisquiliibacterium</taxon>
    </lineage>
</organism>
<evidence type="ECO:0000313" key="3">
    <source>
        <dbReference type="Proteomes" id="UP000532440"/>
    </source>
</evidence>
<dbReference type="PANTHER" id="PTHR39594:SF1">
    <property type="entry name" value="PROTEIN YCHQ"/>
    <property type="match status" value="1"/>
</dbReference>
<feature type="transmembrane region" description="Helical" evidence="1">
    <location>
        <begin position="12"/>
        <end position="31"/>
    </location>
</feature>
<dbReference type="InterPro" id="IPR007360">
    <property type="entry name" value="SirB"/>
</dbReference>
<sequence length="126" mass="13287">MPSYEFLKQLHVTTATLSIAGFVLRYLLMLGRSRALGSRAARILPHIIDTLLLLSAIGMAVMIGALPAWLVVKIVALLAYIVVGSIAIKRGHTLASRAVAGLVAIGIFGFIVSVALTKSPLGFFSG</sequence>
<dbReference type="PANTHER" id="PTHR39594">
    <property type="entry name" value="PROTEIN YCHQ"/>
    <property type="match status" value="1"/>
</dbReference>
<keyword evidence="3" id="KW-1185">Reference proteome</keyword>
<evidence type="ECO:0000313" key="2">
    <source>
        <dbReference type="EMBL" id="MBB5271436.1"/>
    </source>
</evidence>
<accession>A0A7W8M7X1</accession>
<feature type="transmembrane region" description="Helical" evidence="1">
    <location>
        <begin position="95"/>
        <end position="116"/>
    </location>
</feature>
<name>A0A7W8M7X1_9BURK</name>
<reference evidence="2 3" key="1">
    <citation type="submission" date="2020-08" db="EMBL/GenBank/DDBJ databases">
        <title>Genomic Encyclopedia of Type Strains, Phase IV (KMG-IV): sequencing the most valuable type-strain genomes for metagenomic binning, comparative biology and taxonomic classification.</title>
        <authorList>
            <person name="Goeker M."/>
        </authorList>
    </citation>
    <scope>NUCLEOTIDE SEQUENCE [LARGE SCALE GENOMIC DNA]</scope>
    <source>
        <strain evidence="2 3">DSM 29781</strain>
    </source>
</reference>
<proteinExistence type="predicted"/>